<keyword evidence="17" id="KW-1185">Reference proteome</keyword>
<keyword evidence="8 10" id="KW-0408">Iron</keyword>
<dbReference type="InterPro" id="IPR036226">
    <property type="entry name" value="LipOase_C_sf"/>
</dbReference>
<comment type="pathway">
    <text evidence="2">Lipid metabolism.</text>
</comment>
<dbReference type="SMART" id="SM00308">
    <property type="entry name" value="LH2"/>
    <property type="match status" value="1"/>
</dbReference>
<evidence type="ECO:0000256" key="10">
    <source>
        <dbReference type="PIRSR" id="PIRSR601885-1"/>
    </source>
</evidence>
<dbReference type="InterPro" id="IPR020834">
    <property type="entry name" value="LipOase_CS"/>
</dbReference>
<dbReference type="InterPro" id="IPR000907">
    <property type="entry name" value="LipOase"/>
</dbReference>
<dbReference type="SUPFAM" id="SSF48484">
    <property type="entry name" value="Lipoxigenase"/>
    <property type="match status" value="1"/>
</dbReference>
<dbReference type="Proteomes" id="UP000472272">
    <property type="component" value="Chromosome 13"/>
</dbReference>
<reference evidence="16" key="2">
    <citation type="submission" date="2025-08" db="UniProtKB">
        <authorList>
            <consortium name="Ensembl"/>
        </authorList>
    </citation>
    <scope>IDENTIFICATION</scope>
</reference>
<dbReference type="PROSITE" id="PS50095">
    <property type="entry name" value="PLAT"/>
    <property type="match status" value="1"/>
</dbReference>
<dbReference type="OrthoDB" id="407298at2759"/>
<evidence type="ECO:0000256" key="2">
    <source>
        <dbReference type="ARBA" id="ARBA00005189"/>
    </source>
</evidence>
<feature type="binding site" evidence="10">
    <location>
        <position position="368"/>
    </location>
    <ligand>
        <name>Fe cation</name>
        <dbReference type="ChEBI" id="CHEBI:24875"/>
        <note>catalytic</note>
    </ligand>
</feature>
<dbReference type="FunFam" id="1.20.245.10:FF:000001">
    <property type="entry name" value="Arachidonate 5-lipoxygenase a"/>
    <property type="match status" value="1"/>
</dbReference>
<dbReference type="GO" id="GO:0016702">
    <property type="term" value="F:oxidoreductase activity, acting on single donors with incorporation of molecular oxygen, incorporation of two atoms of oxygen"/>
    <property type="evidence" value="ECO:0007669"/>
    <property type="project" value="InterPro"/>
</dbReference>
<dbReference type="InterPro" id="IPR042062">
    <property type="entry name" value="PLAT_LOX_verte"/>
</dbReference>
<dbReference type="CDD" id="cd01753">
    <property type="entry name" value="PLAT_LOX"/>
    <property type="match status" value="1"/>
</dbReference>
<feature type="binding site" evidence="10">
    <location>
        <position position="373"/>
    </location>
    <ligand>
        <name>Fe cation</name>
        <dbReference type="ChEBI" id="CHEBI:24875"/>
        <note>catalytic</note>
    </ligand>
</feature>
<dbReference type="GeneID" id="114582617"/>
<dbReference type="GeneTree" id="ENSGT00940000156796"/>
<keyword evidence="7" id="KW-0560">Oxidoreductase</keyword>
<feature type="binding site" evidence="10">
    <location>
        <position position="671"/>
    </location>
    <ligand>
        <name>Fe cation</name>
        <dbReference type="ChEBI" id="CHEBI:24875"/>
        <note>catalytic</note>
    </ligand>
</feature>
<feature type="domain" description="Lipoxygenase" evidence="15">
    <location>
        <begin position="120"/>
        <end position="671"/>
    </location>
</feature>
<evidence type="ECO:0000256" key="13">
    <source>
        <dbReference type="PROSITE-ProRule" id="PRU00152"/>
    </source>
</evidence>
<dbReference type="Ensembl" id="ENSPMRT00000035348.1">
    <property type="protein sequence ID" value="ENSPMRP00000033322.1"/>
    <property type="gene ID" value="ENSPMRG00000021603.1"/>
</dbReference>
<name>A0A670KEW9_PODMU</name>
<dbReference type="PROSITE" id="PS00081">
    <property type="entry name" value="LIPOXYGENASE_2"/>
    <property type="match status" value="1"/>
</dbReference>
<proteinExistence type="inferred from homology"/>
<evidence type="ECO:0000259" key="14">
    <source>
        <dbReference type="PROSITE" id="PS50095"/>
    </source>
</evidence>
<dbReference type="GO" id="GO:0005506">
    <property type="term" value="F:iron ion binding"/>
    <property type="evidence" value="ECO:0007669"/>
    <property type="project" value="InterPro"/>
</dbReference>
<evidence type="ECO:0000256" key="6">
    <source>
        <dbReference type="ARBA" id="ARBA00022964"/>
    </source>
</evidence>
<evidence type="ECO:0000256" key="9">
    <source>
        <dbReference type="ARBA" id="ARBA00023098"/>
    </source>
</evidence>
<dbReference type="FunFam" id="2.60.60.20:FF:000002">
    <property type="entry name" value="Arachidonate 5-lipoxygenase a"/>
    <property type="match status" value="1"/>
</dbReference>
<evidence type="ECO:0000256" key="1">
    <source>
        <dbReference type="ARBA" id="ARBA00004496"/>
    </source>
</evidence>
<comment type="subcellular location">
    <subcellularLocation>
        <location evidence="1">Cytoplasm</location>
    </subcellularLocation>
</comment>
<keyword evidence="11" id="KW-0106">Calcium</keyword>
<reference evidence="16" key="3">
    <citation type="submission" date="2025-09" db="UniProtKB">
        <authorList>
            <consortium name="Ensembl"/>
        </authorList>
    </citation>
    <scope>IDENTIFICATION</scope>
</reference>
<evidence type="ECO:0000313" key="17">
    <source>
        <dbReference type="Proteomes" id="UP000472272"/>
    </source>
</evidence>
<dbReference type="RefSeq" id="XP_028559611.1">
    <property type="nucleotide sequence ID" value="XM_028703778.1"/>
</dbReference>
<reference evidence="16 17" key="1">
    <citation type="journal article" date="2019" name="Proc. Natl. Acad. Sci. U.S.A.">
        <title>Regulatory changes in pterin and carotenoid genes underlie balanced color polymorphisms in the wall lizard.</title>
        <authorList>
            <person name="Andrade P."/>
            <person name="Pinho C."/>
            <person name="Perez I de Lanuza G."/>
            <person name="Afonso S."/>
            <person name="Brejcha J."/>
            <person name="Rubin C.J."/>
            <person name="Wallerman O."/>
            <person name="Pereira P."/>
            <person name="Sabatino S.J."/>
            <person name="Bellati A."/>
            <person name="Pellitteri-Rosa D."/>
            <person name="Bosakova Z."/>
            <person name="Bunikis I."/>
            <person name="Carretero M.A."/>
            <person name="Feiner N."/>
            <person name="Marsik P."/>
            <person name="Pauperio F."/>
            <person name="Salvi D."/>
            <person name="Soler L."/>
            <person name="While G.M."/>
            <person name="Uller T."/>
            <person name="Font E."/>
            <person name="Andersson L."/>
            <person name="Carneiro M."/>
        </authorList>
    </citation>
    <scope>NUCLEOTIDE SEQUENCE</scope>
</reference>
<keyword evidence="4" id="KW-0963">Cytoplasm</keyword>
<dbReference type="Pfam" id="PF00305">
    <property type="entry name" value="Lipoxygenase"/>
    <property type="match status" value="1"/>
</dbReference>
<dbReference type="PRINTS" id="PR00087">
    <property type="entry name" value="LIPOXYGENASE"/>
</dbReference>
<feature type="binding site" evidence="10">
    <location>
        <position position="548"/>
    </location>
    <ligand>
        <name>Fe cation</name>
        <dbReference type="ChEBI" id="CHEBI:24875"/>
        <note>catalytic</note>
    </ligand>
</feature>
<dbReference type="Gene3D" id="3.10.450.60">
    <property type="match status" value="1"/>
</dbReference>
<feature type="domain" description="PLAT" evidence="14">
    <location>
        <begin position="2"/>
        <end position="119"/>
    </location>
</feature>
<comment type="caution">
    <text evidence="13">Lacks conserved residue(s) required for the propagation of feature annotation.</text>
</comment>
<evidence type="ECO:0000256" key="8">
    <source>
        <dbReference type="ARBA" id="ARBA00023004"/>
    </source>
</evidence>
<evidence type="ECO:0000259" key="15">
    <source>
        <dbReference type="PROSITE" id="PS51393"/>
    </source>
</evidence>
<gene>
    <name evidence="16" type="primary">LOC114582617</name>
</gene>
<dbReference type="InterPro" id="IPR001024">
    <property type="entry name" value="PLAT/LH2_dom"/>
</dbReference>
<feature type="site" description="Essential for stabilizing binding to COTL1" evidence="12">
    <location>
        <position position="104"/>
    </location>
</feature>
<keyword evidence="5 10" id="KW-0479">Metal-binding</keyword>
<accession>A0A670KEW9</accession>
<feature type="binding site" evidence="11">
    <location>
        <position position="39"/>
    </location>
    <ligand>
        <name>Ca(2+)</name>
        <dbReference type="ChEBI" id="CHEBI:29108"/>
        <label>2</label>
    </ligand>
</feature>
<dbReference type="InterPro" id="IPR013819">
    <property type="entry name" value="LipOase_C"/>
</dbReference>
<feature type="binding site" evidence="11">
    <location>
        <position position="17"/>
    </location>
    <ligand>
        <name>Ca(2+)</name>
        <dbReference type="ChEBI" id="CHEBI:29108"/>
        <label>1</label>
    </ligand>
</feature>
<keyword evidence="6" id="KW-0223">Dioxygenase</keyword>
<dbReference type="KEGG" id="pmua:114582617"/>
<dbReference type="PANTHER" id="PTHR11771">
    <property type="entry name" value="LIPOXYGENASE"/>
    <property type="match status" value="1"/>
</dbReference>
<dbReference type="InterPro" id="IPR001885">
    <property type="entry name" value="LipOase_mml"/>
</dbReference>
<dbReference type="InterPro" id="IPR036392">
    <property type="entry name" value="PLAT/LH2_dom_sf"/>
</dbReference>
<dbReference type="GO" id="GO:0005737">
    <property type="term" value="C:cytoplasm"/>
    <property type="evidence" value="ECO:0007669"/>
    <property type="project" value="UniProtKB-SubCell"/>
</dbReference>
<dbReference type="SUPFAM" id="SSF49723">
    <property type="entry name" value="Lipase/lipooxygenase domain (PLAT/LH2 domain)"/>
    <property type="match status" value="1"/>
</dbReference>
<dbReference type="PROSITE" id="PS51393">
    <property type="entry name" value="LIPOXYGENASE_3"/>
    <property type="match status" value="1"/>
</dbReference>
<protein>
    <submittedName>
        <fullName evidence="16">Hydroperoxide isomerase ALOXE3-like</fullName>
    </submittedName>
</protein>
<evidence type="ECO:0000256" key="7">
    <source>
        <dbReference type="ARBA" id="ARBA00023002"/>
    </source>
</evidence>
<dbReference type="Gene3D" id="1.20.245.10">
    <property type="entry name" value="Lipoxygenase-1, Domain 5"/>
    <property type="match status" value="1"/>
</dbReference>
<evidence type="ECO:0000256" key="5">
    <source>
        <dbReference type="ARBA" id="ARBA00022723"/>
    </source>
</evidence>
<dbReference type="AlphaFoldDB" id="A0A670KEW9"/>
<comment type="similarity">
    <text evidence="3">Belongs to the lipoxygenase family.</text>
</comment>
<dbReference type="Pfam" id="PF01477">
    <property type="entry name" value="PLAT"/>
    <property type="match status" value="1"/>
</dbReference>
<evidence type="ECO:0000256" key="3">
    <source>
        <dbReference type="ARBA" id="ARBA00009419"/>
    </source>
</evidence>
<evidence type="ECO:0000256" key="11">
    <source>
        <dbReference type="PIRSR" id="PIRSR601885-2"/>
    </source>
</evidence>
<dbReference type="Gene3D" id="2.60.60.20">
    <property type="entry name" value="PLAT/LH2 domain"/>
    <property type="match status" value="1"/>
</dbReference>
<dbReference type="OMA" id="ETPKGMA"/>
<evidence type="ECO:0000313" key="16">
    <source>
        <dbReference type="Ensembl" id="ENSPMRP00000033322.1"/>
    </source>
</evidence>
<feature type="binding site" evidence="11">
    <location>
        <position position="80"/>
    </location>
    <ligand>
        <name>Ca(2+)</name>
        <dbReference type="ChEBI" id="CHEBI:29108"/>
        <label>1</label>
    </ligand>
</feature>
<comment type="cofactor">
    <cofactor evidence="10">
        <name>Fe cation</name>
        <dbReference type="ChEBI" id="CHEBI:24875"/>
    </cofactor>
    <text evidence="10">Binds 1 Fe cation per subunit.</text>
</comment>
<dbReference type="PRINTS" id="PR00467">
    <property type="entry name" value="MAMLPOXGNASE"/>
</dbReference>
<organism evidence="16 17">
    <name type="scientific">Podarcis muralis</name>
    <name type="common">Wall lizard</name>
    <name type="synonym">Lacerta muralis</name>
    <dbReference type="NCBI Taxonomy" id="64176"/>
    <lineage>
        <taxon>Eukaryota</taxon>
        <taxon>Metazoa</taxon>
        <taxon>Chordata</taxon>
        <taxon>Craniata</taxon>
        <taxon>Vertebrata</taxon>
        <taxon>Euteleostomi</taxon>
        <taxon>Lepidosauria</taxon>
        <taxon>Squamata</taxon>
        <taxon>Bifurcata</taxon>
        <taxon>Unidentata</taxon>
        <taxon>Episquamata</taxon>
        <taxon>Laterata</taxon>
        <taxon>Lacertibaenia</taxon>
        <taxon>Lacertidae</taxon>
        <taxon>Podarcis</taxon>
    </lineage>
</organism>
<evidence type="ECO:0000256" key="4">
    <source>
        <dbReference type="ARBA" id="ARBA00022490"/>
    </source>
</evidence>
<sequence length="671" mass="75773">MAAYKVQVATGDILLAGTYSSVSITLVGARGESSKHRLDHQGRDFVRGAVDDYEVPFEQDLGPIHLIRLHKEPYLFFPTDNWFCNFIRVTTPKGETYNFPSYQWLEGSCTLTLREGAAKTVSDDKGNPQLVEHRKEELKKRQESYGWKEYAPGWPRCVDAKSTDDLDSNSKYLFTKSSVFAMRTVKSELEMRLKGFNNLAESWKNLDDIRRVFWFMKTPVTEYVTEHWMDDDFFGYQYLNGVNPVVIKKCPAIPDNFPVTPEMVAGSLGKSTSLQEELKKGNIFITDYKILEGIPTCKLNGKQQYLAAPLCLLHLNPKGQMMPLAIQLNQTPGPENPIFLPTDSKWDWTLAKIWVRMSNFHVHEVNTHLLEAHFHCEVYSMATLRQLPMCHPLYKLLIPHTRYTLHINTLARTSLIQPGGVFDQATATGRDGMIKLLAKGAEASTYSSLCLPDDLQERGVASLPNYFYRDDGMKIWKAIETFVSGIVGLYYRCNSSVKGDPELQAWVHEIFTEAFLGRKESGVPSTLESKAELIKFLTMIIFCSSARHAAVNSGQFDFAAWMPNTPATLRQPPPKVKGSATLESILATLPEVNSSCALLTLLSIVSYEPGDLRPLGYYPEEHFTEEAPRKLIAAFQERLAEISKEIEARNKTLPIGYLYMNPAEAQNSVSI</sequence>
<keyword evidence="9" id="KW-0443">Lipid metabolism</keyword>
<evidence type="ECO:0000256" key="12">
    <source>
        <dbReference type="PIRSR" id="PIRSR601885-3"/>
    </source>
</evidence>
<dbReference type="GO" id="GO:0034440">
    <property type="term" value="P:lipid oxidation"/>
    <property type="evidence" value="ECO:0007669"/>
    <property type="project" value="InterPro"/>
</dbReference>